<accession>A0A2T2NLF3</accession>
<dbReference type="GO" id="GO:0031012">
    <property type="term" value="C:extracellular matrix"/>
    <property type="evidence" value="ECO:0007669"/>
    <property type="project" value="InterPro"/>
</dbReference>
<dbReference type="InterPro" id="IPR001818">
    <property type="entry name" value="Pept_M10_metallopeptidase"/>
</dbReference>
<evidence type="ECO:0000259" key="5">
    <source>
        <dbReference type="SMART" id="SM00235"/>
    </source>
</evidence>
<evidence type="ECO:0000256" key="1">
    <source>
        <dbReference type="ARBA" id="ARBA00022670"/>
    </source>
</evidence>
<evidence type="ECO:0000256" key="2">
    <source>
        <dbReference type="ARBA" id="ARBA00022723"/>
    </source>
</evidence>
<evidence type="ECO:0000313" key="6">
    <source>
        <dbReference type="EMBL" id="PSN65888.1"/>
    </source>
</evidence>
<dbReference type="Pfam" id="PF00413">
    <property type="entry name" value="Peptidase_M10"/>
    <property type="match status" value="1"/>
</dbReference>
<evidence type="ECO:0000256" key="3">
    <source>
        <dbReference type="ARBA" id="ARBA00022801"/>
    </source>
</evidence>
<dbReference type="OrthoDB" id="291007at2759"/>
<dbReference type="Gene3D" id="3.40.390.10">
    <property type="entry name" value="Collagenase (Catalytic Domain)"/>
    <property type="match status" value="1"/>
</dbReference>
<keyword evidence="2" id="KW-0479">Metal-binding</keyword>
<keyword evidence="3" id="KW-0378">Hydrolase</keyword>
<sequence>MTSIPNNPNALGLMLVNDARWQDNATISVKFKVNNIGGKHKQLSNEALLNKFKECADRWTSGISLNFDFFSQARLANIRVHIYIVDSESPNHIGGWSALGTQALDTDRYLKDRETLQLVIGRNATGEYIRRGMLHEIGHALGFAHEHAHPKLPWKWSEPMVYQKYGAHRMNLTNDEREMLKSFAKKDILFQFHCNEVCVSGDVDLGSCMMYPTKGLTEGGFEEVEHASTDLSEDDLKGARLFYPMTQRVDHFHDADYSQ</sequence>
<name>A0A2T2NLF3_CORCC</name>
<proteinExistence type="predicted"/>
<dbReference type="GO" id="GO:0008270">
    <property type="term" value="F:zinc ion binding"/>
    <property type="evidence" value="ECO:0007669"/>
    <property type="project" value="InterPro"/>
</dbReference>
<feature type="domain" description="Peptidase metallopeptidase" evidence="5">
    <location>
        <begin position="17"/>
        <end position="182"/>
    </location>
</feature>
<dbReference type="EMBL" id="KZ678136">
    <property type="protein sequence ID" value="PSN65888.1"/>
    <property type="molecule type" value="Genomic_DNA"/>
</dbReference>
<protein>
    <recommendedName>
        <fullName evidence="5">Peptidase metallopeptidase domain-containing protein</fullName>
    </recommendedName>
</protein>
<dbReference type="InterPro" id="IPR006026">
    <property type="entry name" value="Peptidase_Metallo"/>
</dbReference>
<dbReference type="InterPro" id="IPR024079">
    <property type="entry name" value="MetalloPept_cat_dom_sf"/>
</dbReference>
<organism evidence="6 7">
    <name type="scientific">Corynespora cassiicola Philippines</name>
    <dbReference type="NCBI Taxonomy" id="1448308"/>
    <lineage>
        <taxon>Eukaryota</taxon>
        <taxon>Fungi</taxon>
        <taxon>Dikarya</taxon>
        <taxon>Ascomycota</taxon>
        <taxon>Pezizomycotina</taxon>
        <taxon>Dothideomycetes</taxon>
        <taxon>Pleosporomycetidae</taxon>
        <taxon>Pleosporales</taxon>
        <taxon>Corynesporascaceae</taxon>
        <taxon>Corynespora</taxon>
    </lineage>
</organism>
<evidence type="ECO:0000313" key="7">
    <source>
        <dbReference type="Proteomes" id="UP000240883"/>
    </source>
</evidence>
<dbReference type="GO" id="GO:0004222">
    <property type="term" value="F:metalloendopeptidase activity"/>
    <property type="evidence" value="ECO:0007669"/>
    <property type="project" value="InterPro"/>
</dbReference>
<dbReference type="SUPFAM" id="SSF55486">
    <property type="entry name" value="Metalloproteases ('zincins'), catalytic domain"/>
    <property type="match status" value="1"/>
</dbReference>
<reference evidence="6 7" key="1">
    <citation type="journal article" date="2018" name="Front. Microbiol.">
        <title>Genome-Wide Analysis of Corynespora cassiicola Leaf Fall Disease Putative Effectors.</title>
        <authorList>
            <person name="Lopez D."/>
            <person name="Ribeiro S."/>
            <person name="Label P."/>
            <person name="Fumanal B."/>
            <person name="Venisse J.S."/>
            <person name="Kohler A."/>
            <person name="de Oliveira R.R."/>
            <person name="Labutti K."/>
            <person name="Lipzen A."/>
            <person name="Lail K."/>
            <person name="Bauer D."/>
            <person name="Ohm R.A."/>
            <person name="Barry K.W."/>
            <person name="Spatafora J."/>
            <person name="Grigoriev I.V."/>
            <person name="Martin F.M."/>
            <person name="Pujade-Renaud V."/>
        </authorList>
    </citation>
    <scope>NUCLEOTIDE SEQUENCE [LARGE SCALE GENOMIC DNA]</scope>
    <source>
        <strain evidence="6 7">Philippines</strain>
    </source>
</reference>
<dbReference type="SMART" id="SM00235">
    <property type="entry name" value="ZnMc"/>
    <property type="match status" value="1"/>
</dbReference>
<keyword evidence="7" id="KW-1185">Reference proteome</keyword>
<dbReference type="GO" id="GO:0006508">
    <property type="term" value="P:proteolysis"/>
    <property type="evidence" value="ECO:0007669"/>
    <property type="project" value="UniProtKB-KW"/>
</dbReference>
<dbReference type="STRING" id="1448308.A0A2T2NLF3"/>
<dbReference type="Proteomes" id="UP000240883">
    <property type="component" value="Unassembled WGS sequence"/>
</dbReference>
<keyword evidence="4" id="KW-0862">Zinc</keyword>
<dbReference type="AlphaFoldDB" id="A0A2T2NLF3"/>
<evidence type="ECO:0000256" key="4">
    <source>
        <dbReference type="ARBA" id="ARBA00022833"/>
    </source>
</evidence>
<gene>
    <name evidence="6" type="ORF">BS50DRAFT_574380</name>
</gene>
<keyword evidence="1" id="KW-0645">Protease</keyword>